<proteinExistence type="predicted"/>
<comment type="caution">
    <text evidence="3">The sequence shown here is derived from an EMBL/GenBank/DDBJ whole genome shotgun (WGS) entry which is preliminary data.</text>
</comment>
<feature type="signal peptide" evidence="1">
    <location>
        <begin position="1"/>
        <end position="23"/>
    </location>
</feature>
<evidence type="ECO:0000313" key="3">
    <source>
        <dbReference type="EMBL" id="NRF65528.1"/>
    </source>
</evidence>
<keyword evidence="1" id="KW-0732">Signal</keyword>
<dbReference type="Pfam" id="PF06439">
    <property type="entry name" value="3keto-disac_hyd"/>
    <property type="match status" value="1"/>
</dbReference>
<gene>
    <name evidence="3" type="ORF">HLB44_00890</name>
</gene>
<keyword evidence="4" id="KW-1185">Reference proteome</keyword>
<dbReference type="RefSeq" id="WP_173119653.1">
    <property type="nucleotide sequence ID" value="NZ_JABRWJ010000001.1"/>
</dbReference>
<dbReference type="EMBL" id="JABRWJ010000001">
    <property type="protein sequence ID" value="NRF65528.1"/>
    <property type="molecule type" value="Genomic_DNA"/>
</dbReference>
<evidence type="ECO:0000313" key="4">
    <source>
        <dbReference type="Proteomes" id="UP000737171"/>
    </source>
</evidence>
<feature type="domain" description="3-keto-alpha-glucoside-1,2-lyase/3-keto-2-hydroxy-glucal hydratase" evidence="2">
    <location>
        <begin position="30"/>
        <end position="197"/>
    </location>
</feature>
<dbReference type="InterPro" id="IPR010496">
    <property type="entry name" value="AL/BT2_dom"/>
</dbReference>
<feature type="chain" id="PRO_5045775496" evidence="1">
    <location>
        <begin position="24"/>
        <end position="200"/>
    </location>
</feature>
<dbReference type="Proteomes" id="UP000737171">
    <property type="component" value="Unassembled WGS sequence"/>
</dbReference>
<dbReference type="Gene3D" id="2.60.120.560">
    <property type="entry name" value="Exo-inulinase, domain 1"/>
    <property type="match status" value="1"/>
</dbReference>
<accession>A0ABX2E9S1</accession>
<name>A0ABX2E9S1_9BURK</name>
<protein>
    <submittedName>
        <fullName evidence="3">DUF1080 domain-containing protein</fullName>
    </submittedName>
</protein>
<reference evidence="3 4" key="1">
    <citation type="submission" date="2020-05" db="EMBL/GenBank/DDBJ databases">
        <title>Aquincola sp. isolate from soil.</title>
        <authorList>
            <person name="Han J."/>
            <person name="Kim D.-U."/>
        </authorList>
    </citation>
    <scope>NUCLEOTIDE SEQUENCE [LARGE SCALE GENOMIC DNA]</scope>
    <source>
        <strain evidence="3 4">S2</strain>
    </source>
</reference>
<evidence type="ECO:0000256" key="1">
    <source>
        <dbReference type="SAM" id="SignalP"/>
    </source>
</evidence>
<sequence>MKSSSLRLLCTVAAVAGTLSACATGGGGAGWTTLVDGTQGLDNFNRVGEANWTAADGAIQASQGGQTAAYLVSKSSYQDFRMRVEFWSSDDANSGIFVRCQEPGRINDENCYEANIFDQRPDPSYGTGAIVKVAKVPPPMPKAGGKWNTYEISAQGKRLVLVLNGEKTVDIEDSKFASGPFALQWGRGTIRFRKVQIQPL</sequence>
<evidence type="ECO:0000259" key="2">
    <source>
        <dbReference type="Pfam" id="PF06439"/>
    </source>
</evidence>
<dbReference type="PROSITE" id="PS51257">
    <property type="entry name" value="PROKAR_LIPOPROTEIN"/>
    <property type="match status" value="1"/>
</dbReference>
<organism evidence="3 4">
    <name type="scientific">Pseudaquabacterium terrae</name>
    <dbReference type="NCBI Taxonomy" id="2732868"/>
    <lineage>
        <taxon>Bacteria</taxon>
        <taxon>Pseudomonadati</taxon>
        <taxon>Pseudomonadota</taxon>
        <taxon>Betaproteobacteria</taxon>
        <taxon>Burkholderiales</taxon>
        <taxon>Sphaerotilaceae</taxon>
        <taxon>Pseudaquabacterium</taxon>
    </lineage>
</organism>